<dbReference type="Proteomes" id="UP000820669">
    <property type="component" value="Unassembled WGS sequence"/>
</dbReference>
<dbReference type="Pfam" id="PF16113">
    <property type="entry name" value="ECH_2"/>
    <property type="match status" value="1"/>
</dbReference>
<evidence type="ECO:0000256" key="2">
    <source>
        <dbReference type="ARBA" id="ARBA00011915"/>
    </source>
</evidence>
<evidence type="ECO:0000256" key="1">
    <source>
        <dbReference type="ARBA" id="ARBA00001709"/>
    </source>
</evidence>
<reference evidence="5 6" key="1">
    <citation type="submission" date="2020-04" db="EMBL/GenBank/DDBJ databases">
        <authorList>
            <person name="Klaysubun C."/>
            <person name="Duangmal K."/>
            <person name="Lipun K."/>
        </authorList>
    </citation>
    <scope>NUCLEOTIDE SEQUENCE [LARGE SCALE GENOMIC DNA]</scope>
    <source>
        <strain evidence="5 6">K10HN5</strain>
    </source>
</reference>
<name>A0ABX1SA23_9PSEU</name>
<evidence type="ECO:0000313" key="5">
    <source>
        <dbReference type="EMBL" id="NMH97950.1"/>
    </source>
</evidence>
<dbReference type="NCBIfam" id="NF004127">
    <property type="entry name" value="PRK05617.1"/>
    <property type="match status" value="1"/>
</dbReference>
<dbReference type="EMBL" id="JAAXLA010000017">
    <property type="protein sequence ID" value="NMH97950.1"/>
    <property type="molecule type" value="Genomic_DNA"/>
</dbReference>
<keyword evidence="6" id="KW-1185">Reference proteome</keyword>
<dbReference type="InterPro" id="IPR032259">
    <property type="entry name" value="HIBYL-CoA-H"/>
</dbReference>
<sequence length="356" mass="37421">MSAHHEVIVRREGVLGRLTLNRPQVLNALSLPMIRTISAALDAWEHDDAVQAVLIDGAGDRGLCAGGDVRFLSDDAATGGHGAPVLLSEEYRLNARIARYPKPYIALMDGVVMGGGVGVSAHGSVRVVTRRTVIAMPEVTIGYVPDVGGSWLLAHAPGEIGLHAALCGARLSAAEAVYCGLADVAVAPERLGEFVAALAEPAPGLDAAEIAGEFAVDPGVPALAIDREWIDACYAAEDVPAILDALHRTGRPEARKAAEAIGRGAPLAGTMALRAIRAARTVPSLEHALETEYELTRCCVRWPDFTEGVRAMLIDRDGTPRWNPATAAEVTDEVVARFRAGVRPEDPPLGLVPTAA</sequence>
<dbReference type="SUPFAM" id="SSF52096">
    <property type="entry name" value="ClpP/crotonase"/>
    <property type="match status" value="1"/>
</dbReference>
<evidence type="ECO:0000313" key="6">
    <source>
        <dbReference type="Proteomes" id="UP000820669"/>
    </source>
</evidence>
<organism evidence="5 6">
    <name type="scientific">Pseudonocardia acidicola</name>
    <dbReference type="NCBI Taxonomy" id="2724939"/>
    <lineage>
        <taxon>Bacteria</taxon>
        <taxon>Bacillati</taxon>
        <taxon>Actinomycetota</taxon>
        <taxon>Actinomycetes</taxon>
        <taxon>Pseudonocardiales</taxon>
        <taxon>Pseudonocardiaceae</taxon>
        <taxon>Pseudonocardia</taxon>
    </lineage>
</organism>
<evidence type="ECO:0000259" key="4">
    <source>
        <dbReference type="Pfam" id="PF16113"/>
    </source>
</evidence>
<dbReference type="EC" id="3.1.2.4" evidence="2"/>
<proteinExistence type="predicted"/>
<dbReference type="InterPro" id="IPR045004">
    <property type="entry name" value="ECH_dom"/>
</dbReference>
<accession>A0ABX1SA23</accession>
<dbReference type="PANTHER" id="PTHR43176:SF3">
    <property type="entry name" value="3-HYDROXYISOBUTYRYL-COA HYDROLASE, MITOCHONDRIAL"/>
    <property type="match status" value="1"/>
</dbReference>
<dbReference type="PANTHER" id="PTHR43176">
    <property type="entry name" value="3-HYDROXYISOBUTYRYL-COA HYDROLASE-RELATED"/>
    <property type="match status" value="1"/>
</dbReference>
<dbReference type="Gene3D" id="3.90.226.10">
    <property type="entry name" value="2-enoyl-CoA Hydratase, Chain A, domain 1"/>
    <property type="match status" value="1"/>
</dbReference>
<feature type="domain" description="Enoyl-CoA hydratase/isomerase" evidence="4">
    <location>
        <begin position="16"/>
        <end position="338"/>
    </location>
</feature>
<dbReference type="InterPro" id="IPR029045">
    <property type="entry name" value="ClpP/crotonase-like_dom_sf"/>
</dbReference>
<evidence type="ECO:0000256" key="3">
    <source>
        <dbReference type="ARBA" id="ARBA00022801"/>
    </source>
</evidence>
<keyword evidence="3" id="KW-0378">Hydrolase</keyword>
<dbReference type="CDD" id="cd06558">
    <property type="entry name" value="crotonase-like"/>
    <property type="match status" value="1"/>
</dbReference>
<dbReference type="RefSeq" id="WP_169381396.1">
    <property type="nucleotide sequence ID" value="NZ_JAAXLA010000017.1"/>
</dbReference>
<gene>
    <name evidence="5" type="ORF">HF526_11595</name>
</gene>
<comment type="caution">
    <text evidence="5">The sequence shown here is derived from an EMBL/GenBank/DDBJ whole genome shotgun (WGS) entry which is preliminary data.</text>
</comment>
<comment type="catalytic activity">
    <reaction evidence="1">
        <text>3-hydroxy-2-methylpropanoyl-CoA + H2O = 3-hydroxy-2-methylpropanoate + CoA + H(+)</text>
        <dbReference type="Rhea" id="RHEA:20888"/>
        <dbReference type="ChEBI" id="CHEBI:11805"/>
        <dbReference type="ChEBI" id="CHEBI:15377"/>
        <dbReference type="ChEBI" id="CHEBI:15378"/>
        <dbReference type="ChEBI" id="CHEBI:57287"/>
        <dbReference type="ChEBI" id="CHEBI:57340"/>
        <dbReference type="EC" id="3.1.2.4"/>
    </reaction>
</comment>
<protein>
    <recommendedName>
        <fullName evidence="2">3-hydroxyisobutyryl-CoA hydrolase</fullName>
        <ecNumber evidence="2">3.1.2.4</ecNumber>
    </recommendedName>
</protein>